<organism evidence="2 3">
    <name type="scientific">Oidiodendron maius (strain Zn)</name>
    <dbReference type="NCBI Taxonomy" id="913774"/>
    <lineage>
        <taxon>Eukaryota</taxon>
        <taxon>Fungi</taxon>
        <taxon>Dikarya</taxon>
        <taxon>Ascomycota</taxon>
        <taxon>Pezizomycotina</taxon>
        <taxon>Leotiomycetes</taxon>
        <taxon>Leotiomycetes incertae sedis</taxon>
        <taxon>Myxotrichaceae</taxon>
        <taxon>Oidiodendron</taxon>
    </lineage>
</organism>
<proteinExistence type="predicted"/>
<evidence type="ECO:0000259" key="1">
    <source>
        <dbReference type="Pfam" id="PF06985"/>
    </source>
</evidence>
<evidence type="ECO:0000313" key="2">
    <source>
        <dbReference type="EMBL" id="KIN07080.1"/>
    </source>
</evidence>
<name>A0A0C3HVP9_OIDMZ</name>
<dbReference type="AlphaFoldDB" id="A0A0C3HVP9"/>
<dbReference type="Pfam" id="PF06985">
    <property type="entry name" value="HET"/>
    <property type="match status" value="1"/>
</dbReference>
<dbReference type="HOGENOM" id="CLU_002639_5_5_1"/>
<feature type="domain" description="Heterokaryon incompatibility" evidence="1">
    <location>
        <begin position="56"/>
        <end position="216"/>
    </location>
</feature>
<dbReference type="EMBL" id="KN832870">
    <property type="protein sequence ID" value="KIN07080.1"/>
    <property type="molecule type" value="Genomic_DNA"/>
</dbReference>
<reference evidence="3" key="2">
    <citation type="submission" date="2015-01" db="EMBL/GenBank/DDBJ databases">
        <title>Evolutionary Origins and Diversification of the Mycorrhizal Mutualists.</title>
        <authorList>
            <consortium name="DOE Joint Genome Institute"/>
            <consortium name="Mycorrhizal Genomics Consortium"/>
            <person name="Kohler A."/>
            <person name="Kuo A."/>
            <person name="Nagy L.G."/>
            <person name="Floudas D."/>
            <person name="Copeland A."/>
            <person name="Barry K.W."/>
            <person name="Cichocki N."/>
            <person name="Veneault-Fourrey C."/>
            <person name="LaButti K."/>
            <person name="Lindquist E.A."/>
            <person name="Lipzen A."/>
            <person name="Lundell T."/>
            <person name="Morin E."/>
            <person name="Murat C."/>
            <person name="Riley R."/>
            <person name="Ohm R."/>
            <person name="Sun H."/>
            <person name="Tunlid A."/>
            <person name="Henrissat B."/>
            <person name="Grigoriev I.V."/>
            <person name="Hibbett D.S."/>
            <person name="Martin F."/>
        </authorList>
    </citation>
    <scope>NUCLEOTIDE SEQUENCE [LARGE SCALE GENOMIC DNA]</scope>
    <source>
        <strain evidence="3">Zn</strain>
    </source>
</reference>
<dbReference type="InterPro" id="IPR010730">
    <property type="entry name" value="HET"/>
</dbReference>
<dbReference type="PANTHER" id="PTHR33112:SF16">
    <property type="entry name" value="HETEROKARYON INCOMPATIBILITY DOMAIN-CONTAINING PROTEIN"/>
    <property type="match status" value="1"/>
</dbReference>
<protein>
    <recommendedName>
        <fullName evidence="1">Heterokaryon incompatibility domain-containing protein</fullName>
    </recommendedName>
</protein>
<dbReference type="OrthoDB" id="3562689at2759"/>
<sequence>MSIKESLLRAKTWISRCLREHVSCQIPLLPPLPKRIIEVEGNEVRLTETSGQYGRYIALSHCWGDSRSPCFTTTVTIEGNMRGIAWTSLPSTFRDAILVCRELGIRYLWIDSICIIQDSEADWEEESGKMAAIYHNSYLTICATAAQNDDDGLWTNAPKIVPRKIVVQRLFRNFEVYIRPEEELDIVHLYGYGNVIVWPKMMALSPLMARGWTFQERLMSPRLLHFSHGELLWQCRELKSCECSFDAKKDGSSSYMDHGWDRELFVEMVSSKSCRSIATTWRNIVKQYSGLSLSFQKDMLPALSGLAKICLQMRPGDRYLAGLWEQSLIDDLAWNPCYNLPTKPRPEVFRAPSWSWASVTESVMFGESSDEIHARVVRASTILAGLDPTGEVRSGSIVLLAPFELATIAQVNSPFFSIRVRGANRDIQGAKADTTTDVEDGSISQGNSVLCLCLKTMPDRCRDEFVLILVAVDGRPKLYRRVGHMRIKRNVADSWFKQEIEIEIV</sequence>
<dbReference type="Proteomes" id="UP000054321">
    <property type="component" value="Unassembled WGS sequence"/>
</dbReference>
<dbReference type="PANTHER" id="PTHR33112">
    <property type="entry name" value="DOMAIN PROTEIN, PUTATIVE-RELATED"/>
    <property type="match status" value="1"/>
</dbReference>
<accession>A0A0C3HVP9</accession>
<evidence type="ECO:0000313" key="3">
    <source>
        <dbReference type="Proteomes" id="UP000054321"/>
    </source>
</evidence>
<keyword evidence="3" id="KW-1185">Reference proteome</keyword>
<dbReference type="InParanoid" id="A0A0C3HVP9"/>
<reference evidence="2 3" key="1">
    <citation type="submission" date="2014-04" db="EMBL/GenBank/DDBJ databases">
        <authorList>
            <consortium name="DOE Joint Genome Institute"/>
            <person name="Kuo A."/>
            <person name="Martino E."/>
            <person name="Perotto S."/>
            <person name="Kohler A."/>
            <person name="Nagy L.G."/>
            <person name="Floudas D."/>
            <person name="Copeland A."/>
            <person name="Barry K.W."/>
            <person name="Cichocki N."/>
            <person name="Veneault-Fourrey C."/>
            <person name="LaButti K."/>
            <person name="Lindquist E.A."/>
            <person name="Lipzen A."/>
            <person name="Lundell T."/>
            <person name="Morin E."/>
            <person name="Murat C."/>
            <person name="Sun H."/>
            <person name="Tunlid A."/>
            <person name="Henrissat B."/>
            <person name="Grigoriev I.V."/>
            <person name="Hibbett D.S."/>
            <person name="Martin F."/>
            <person name="Nordberg H.P."/>
            <person name="Cantor M.N."/>
            <person name="Hua S.X."/>
        </authorList>
    </citation>
    <scope>NUCLEOTIDE SEQUENCE [LARGE SCALE GENOMIC DNA]</scope>
    <source>
        <strain evidence="2 3">Zn</strain>
    </source>
</reference>
<gene>
    <name evidence="2" type="ORF">OIDMADRAFT_150338</name>
</gene>